<dbReference type="EMBL" id="OZ021735">
    <property type="protein sequence ID" value="CAK9308563.1"/>
    <property type="molecule type" value="Genomic_DNA"/>
</dbReference>
<protein>
    <recommendedName>
        <fullName evidence="2 7">60S ribosomal export protein NMD3</fullName>
    </recommendedName>
</protein>
<evidence type="ECO:0000259" key="10">
    <source>
        <dbReference type="Pfam" id="PF21193"/>
    </source>
</evidence>
<evidence type="ECO:0000259" key="9">
    <source>
        <dbReference type="Pfam" id="PF21192"/>
    </source>
</evidence>
<reference evidence="11 12" key="1">
    <citation type="submission" date="2024-03" db="EMBL/GenBank/DDBJ databases">
        <authorList>
            <person name="Gkanogiannis A."/>
            <person name="Becerra Lopez-Lavalle L."/>
        </authorList>
    </citation>
    <scope>NUCLEOTIDE SEQUENCE [LARGE SCALE GENOMIC DNA]</scope>
</reference>
<comment type="subcellular location">
    <subcellularLocation>
        <location evidence="7">Cytoplasm</location>
    </subcellularLocation>
    <subcellularLocation>
        <location evidence="7">Nucleus</location>
    </subcellularLocation>
</comment>
<comment type="function">
    <text evidence="7">Acts as an adapter for the XPO1/CRM1-mediated export of the 60S ribosomal subunit.</text>
</comment>
<proteinExistence type="inferred from homology"/>
<feature type="domain" description="Nmd3 N-terminal" evidence="8">
    <location>
        <begin position="103"/>
        <end position="297"/>
    </location>
</feature>
<dbReference type="Pfam" id="PF04981">
    <property type="entry name" value="NMD3"/>
    <property type="match status" value="1"/>
</dbReference>
<evidence type="ECO:0000313" key="11">
    <source>
        <dbReference type="EMBL" id="CAK9308563.1"/>
    </source>
</evidence>
<dbReference type="InterPro" id="IPR039768">
    <property type="entry name" value="Nmd3"/>
</dbReference>
<comment type="similarity">
    <text evidence="1 7">Belongs to the NMD3 family.</text>
</comment>
<evidence type="ECO:0000259" key="8">
    <source>
        <dbReference type="Pfam" id="PF04981"/>
    </source>
</evidence>
<dbReference type="PANTHER" id="PTHR12746">
    <property type="entry name" value="NONSENSE-MEDIATED MRNA DECAY PROTEIN 3"/>
    <property type="match status" value="1"/>
</dbReference>
<keyword evidence="3 7" id="KW-0813">Transport</keyword>
<feature type="domain" description="60S ribosomal export protein NMD3 OB-fold" evidence="9">
    <location>
        <begin position="373"/>
        <end position="462"/>
    </location>
</feature>
<evidence type="ECO:0000256" key="6">
    <source>
        <dbReference type="ARBA" id="ARBA00023242"/>
    </source>
</evidence>
<organism evidence="11 12">
    <name type="scientific">Citrullus colocynthis</name>
    <name type="common">colocynth</name>
    <dbReference type="NCBI Taxonomy" id="252529"/>
    <lineage>
        <taxon>Eukaryota</taxon>
        <taxon>Viridiplantae</taxon>
        <taxon>Streptophyta</taxon>
        <taxon>Embryophyta</taxon>
        <taxon>Tracheophyta</taxon>
        <taxon>Spermatophyta</taxon>
        <taxon>Magnoliopsida</taxon>
        <taxon>eudicotyledons</taxon>
        <taxon>Gunneridae</taxon>
        <taxon>Pentapetalae</taxon>
        <taxon>rosids</taxon>
        <taxon>fabids</taxon>
        <taxon>Cucurbitales</taxon>
        <taxon>Cucurbitaceae</taxon>
        <taxon>Benincaseae</taxon>
        <taxon>Citrullus</taxon>
    </lineage>
</organism>
<evidence type="ECO:0000256" key="7">
    <source>
        <dbReference type="RuleBase" id="RU364108"/>
    </source>
</evidence>
<sequence>MLSRSATPSLPLPSTAPPHAVTGGVSAAAAARCTLSCRSLSLPATSLPRPPPHTLSEQSEVLISVFILKTTMVHPLTCAVGEISLRPLIFQLPRSIKYGSVLCCKCGIPIAPNAANMCVKCLCSEIDITEGLQKQLTIMHCPDCESYVQPPRTWIKAQLESKELLTFCIKRLKNLDKVKLVHAEFVWTEPHSKRIKVKLKVQKEVLHGAILEQSYIVEYVIQDHLFESCSRVQANPDQWMASVQLRQHVSHRRTFFFLEQLILKHGAAARAIRIKQMGQGIDFFFSNRSHGVNNTHNHKHIFSVEISPICREDLICLPPKVAVSLGNLGPLVICIKVTNAIALLDPFTLRHCFLDADQYWRTSFRSLLTSRQLVEYIVLDIENVSTEVNVGGSKYILADAQVTRVSDFGRNDTIFFIRTHLGHILNPGDYALGYDLYGANSNDMELEKYKGLELPEAILIKKSYEEKRQRKRGKPRSWKLKSLEMDVDDKGRAEEDIMNAEYEQFLRDLEENPDMRFNISLYRNREYQPSEMTDGEDDGPSVPLEELLAHLDLSESDRDDAMHE</sequence>
<dbReference type="Pfam" id="PF21192">
    <property type="entry name" value="OB_NMD3"/>
    <property type="match status" value="1"/>
</dbReference>
<evidence type="ECO:0000256" key="5">
    <source>
        <dbReference type="ARBA" id="ARBA00022927"/>
    </source>
</evidence>
<evidence type="ECO:0000313" key="12">
    <source>
        <dbReference type="Proteomes" id="UP001642487"/>
    </source>
</evidence>
<keyword evidence="5 7" id="KW-0653">Protein transport</keyword>
<feature type="domain" description="60S ribosomal export protein NMD3 SH3" evidence="10">
    <location>
        <begin position="309"/>
        <end position="353"/>
    </location>
</feature>
<evidence type="ECO:0000256" key="4">
    <source>
        <dbReference type="ARBA" id="ARBA00022490"/>
    </source>
</evidence>
<gene>
    <name evidence="11" type="ORF">CITCOLO1_LOCUS73</name>
</gene>
<dbReference type="InterPro" id="IPR007064">
    <property type="entry name" value="Nmd3_N"/>
</dbReference>
<name>A0ABP0XK72_9ROSI</name>
<keyword evidence="4 7" id="KW-0963">Cytoplasm</keyword>
<dbReference type="InterPro" id="IPR048899">
    <property type="entry name" value="NMD_SH3"/>
</dbReference>
<dbReference type="Pfam" id="PF21193">
    <property type="entry name" value="NMD_SH3"/>
    <property type="match status" value="1"/>
</dbReference>
<dbReference type="Proteomes" id="UP001642487">
    <property type="component" value="Chromosome 1"/>
</dbReference>
<dbReference type="InterPro" id="IPR048898">
    <property type="entry name" value="OB_NMD3"/>
</dbReference>
<accession>A0ABP0XK72</accession>
<evidence type="ECO:0000256" key="1">
    <source>
        <dbReference type="ARBA" id="ARBA00009794"/>
    </source>
</evidence>
<keyword evidence="12" id="KW-1185">Reference proteome</keyword>
<evidence type="ECO:0000256" key="3">
    <source>
        <dbReference type="ARBA" id="ARBA00022448"/>
    </source>
</evidence>
<dbReference type="PANTHER" id="PTHR12746:SF2">
    <property type="entry name" value="60S RIBOSOMAL EXPORT PROTEIN NMD3"/>
    <property type="match status" value="1"/>
</dbReference>
<evidence type="ECO:0000256" key="2">
    <source>
        <dbReference type="ARBA" id="ARBA00017035"/>
    </source>
</evidence>
<keyword evidence="6 7" id="KW-0539">Nucleus</keyword>